<evidence type="ECO:0000256" key="14">
    <source>
        <dbReference type="ARBA" id="ARBA00023136"/>
    </source>
</evidence>
<dbReference type="InterPro" id="IPR023299">
    <property type="entry name" value="ATPase_P-typ_cyto_dom_N"/>
</dbReference>
<evidence type="ECO:0000256" key="10">
    <source>
        <dbReference type="ARBA" id="ARBA00022967"/>
    </source>
</evidence>
<dbReference type="SUPFAM" id="SSF56784">
    <property type="entry name" value="HAD-like"/>
    <property type="match status" value="1"/>
</dbReference>
<feature type="transmembrane region" description="Helical" evidence="16">
    <location>
        <begin position="202"/>
        <end position="219"/>
    </location>
</feature>
<dbReference type="InterPro" id="IPR044492">
    <property type="entry name" value="P_typ_ATPase_HD_dom"/>
</dbReference>
<keyword evidence="7 16" id="KW-0547">Nucleotide-binding</keyword>
<proteinExistence type="inferred from homology"/>
<evidence type="ECO:0000256" key="8">
    <source>
        <dbReference type="ARBA" id="ARBA00022796"/>
    </source>
</evidence>
<dbReference type="PROSITE" id="PS01047">
    <property type="entry name" value="HMA_1"/>
    <property type="match status" value="1"/>
</dbReference>
<dbReference type="Proteomes" id="UP000262195">
    <property type="component" value="Unassembled WGS sequence"/>
</dbReference>
<feature type="transmembrane region" description="Helical" evidence="16">
    <location>
        <begin position="725"/>
        <end position="744"/>
    </location>
</feature>
<dbReference type="AlphaFoldDB" id="A0A3D4S7G9"/>
<dbReference type="InterPro" id="IPR006121">
    <property type="entry name" value="HMA_dom"/>
</dbReference>
<keyword evidence="4" id="KW-0813">Transport</keyword>
<dbReference type="Gene3D" id="3.40.1110.10">
    <property type="entry name" value="Calcium-transporting ATPase, cytoplasmic domain N"/>
    <property type="match status" value="1"/>
</dbReference>
<dbReference type="InterPro" id="IPR001757">
    <property type="entry name" value="P_typ_ATPase"/>
</dbReference>
<evidence type="ECO:0000256" key="15">
    <source>
        <dbReference type="ARBA" id="ARBA00049289"/>
    </source>
</evidence>
<reference evidence="18 19" key="1">
    <citation type="journal article" date="2018" name="Nat. Biotechnol.">
        <title>A standardized bacterial taxonomy based on genome phylogeny substantially revises the tree of life.</title>
        <authorList>
            <person name="Parks D.H."/>
            <person name="Chuvochina M."/>
            <person name="Waite D.W."/>
            <person name="Rinke C."/>
            <person name="Skarshewski A."/>
            <person name="Chaumeil P.A."/>
            <person name="Hugenholtz P."/>
        </authorList>
    </citation>
    <scope>NUCLEOTIDE SEQUENCE [LARGE SCALE GENOMIC DNA]</scope>
    <source>
        <strain evidence="18">UBA11306</strain>
    </source>
</reference>
<sequence>MTVRTYTVHGMSCANCAQTIETAVKKLPEVKSARVNLVMETMTVVPEDLREDATTFSRAVEQAVTNAGYEAYPKLEERSSYEKEQDKKQQEMASWKRQVILAVVITIPLLVLTMGHMFGMPLPMVIDSHHNPLNFALFQLLLTLPVMWIGRDFYTHGFRNLLKGHPNMDSLIAVGTGAAFVYGILALFLIANGQEHYSHELYFESVATIITLIKLGKYLEAYAKNKTSNAIKSLIDLSPNEATLVTTDNETQLVNVDDLQLGDIVLVRPGEKIPIDGTVVTGESSVDESMLTGESMPVTKKVGDRVTGATINKFGTLRCKVERIGQDTTLAQIIKLVENAQSDRAPIANLADQVSRYFVPIVIILAIISSLLWYLVGHESAAFSLTIFVSVLIIACPCALGLATPTAILVGTGKGAENGILIKSGIALEVTQAIQTVVLDKTGTITEGQPIVTEIVPSSTKNQEEIIRMAAIAELGSEHPLAAAIVTKAKTLGLTLSESADTQTIPGKGIMVTLADGDLVVGNPQLLKTQGIELSETSKVADQLASSGKTVIYVALNAEVIGLIAVADTIKPTSQKAVEELQRLGIKVIMMTGDNAQTGQAIAKEAGITHVLSNVLPEDKQKEIEKLQKAGHKVAMVGDGINDAPALIQADIGMAIGSGTDVAIDSADIVLMHSDLLDVPAAIRLSQATIKNIKQNLFWAFIYNTLGIPIAMGVLHLFGGPLLDPMLAGLAMSLSSVSVVLNALRLKQLKLVSATQEN</sequence>
<evidence type="ECO:0000259" key="17">
    <source>
        <dbReference type="PROSITE" id="PS50846"/>
    </source>
</evidence>
<keyword evidence="9 16" id="KW-0067">ATP-binding</keyword>
<feature type="transmembrane region" description="Helical" evidence="16">
    <location>
        <begin position="99"/>
        <end position="120"/>
    </location>
</feature>
<dbReference type="FunFam" id="2.70.150.10:FF:000002">
    <property type="entry name" value="Copper-transporting ATPase 1, putative"/>
    <property type="match status" value="1"/>
</dbReference>
<dbReference type="SFLD" id="SFLDS00003">
    <property type="entry name" value="Haloacid_Dehalogenase"/>
    <property type="match status" value="1"/>
</dbReference>
<dbReference type="NCBIfam" id="TIGR01511">
    <property type="entry name" value="ATPase-IB1_Cu"/>
    <property type="match status" value="1"/>
</dbReference>
<feature type="transmembrane region" description="Helical" evidence="16">
    <location>
        <begin position="382"/>
        <end position="404"/>
    </location>
</feature>
<keyword evidence="16" id="KW-1003">Cell membrane</keyword>
<dbReference type="GO" id="GO:0005507">
    <property type="term" value="F:copper ion binding"/>
    <property type="evidence" value="ECO:0007669"/>
    <property type="project" value="TreeGrafter"/>
</dbReference>
<dbReference type="InterPro" id="IPR036163">
    <property type="entry name" value="HMA_dom_sf"/>
</dbReference>
<dbReference type="InterPro" id="IPR059000">
    <property type="entry name" value="ATPase_P-type_domA"/>
</dbReference>
<dbReference type="InterPro" id="IPR023298">
    <property type="entry name" value="ATPase_P-typ_TM_dom_sf"/>
</dbReference>
<dbReference type="SFLD" id="SFLDG00002">
    <property type="entry name" value="C1.7:_P-type_atpase_like"/>
    <property type="match status" value="1"/>
</dbReference>
<dbReference type="InterPro" id="IPR036412">
    <property type="entry name" value="HAD-like_sf"/>
</dbReference>
<dbReference type="SUPFAM" id="SSF55008">
    <property type="entry name" value="HMA, heavy metal-associated domain"/>
    <property type="match status" value="1"/>
</dbReference>
<keyword evidence="5 16" id="KW-0812">Transmembrane</keyword>
<dbReference type="InterPro" id="IPR018303">
    <property type="entry name" value="ATPase_P-typ_P_site"/>
</dbReference>
<dbReference type="InterPro" id="IPR008250">
    <property type="entry name" value="ATPase_P-typ_transduc_dom_A_sf"/>
</dbReference>
<dbReference type="Gene3D" id="2.70.150.10">
    <property type="entry name" value="Calcium-transporting ATPase, cytoplasmic transduction domain A"/>
    <property type="match status" value="1"/>
</dbReference>
<evidence type="ECO:0000256" key="2">
    <source>
        <dbReference type="ARBA" id="ARBA00006024"/>
    </source>
</evidence>
<dbReference type="InterPro" id="IPR027256">
    <property type="entry name" value="P-typ_ATPase_IB"/>
</dbReference>
<dbReference type="GO" id="GO:0016887">
    <property type="term" value="F:ATP hydrolysis activity"/>
    <property type="evidence" value="ECO:0007669"/>
    <property type="project" value="InterPro"/>
</dbReference>
<keyword evidence="11 16" id="KW-1133">Transmembrane helix</keyword>
<comment type="similarity">
    <text evidence="2 16">Belongs to the cation transport ATPase (P-type) (TC 3.A.3) family. Type IB subfamily.</text>
</comment>
<dbReference type="EMBL" id="DQHO01000027">
    <property type="protein sequence ID" value="HCS93901.1"/>
    <property type="molecule type" value="Genomic_DNA"/>
</dbReference>
<dbReference type="Pfam" id="PF00122">
    <property type="entry name" value="E1-E2_ATPase"/>
    <property type="match status" value="1"/>
</dbReference>
<dbReference type="GO" id="GO:0055070">
    <property type="term" value="P:copper ion homeostasis"/>
    <property type="evidence" value="ECO:0007669"/>
    <property type="project" value="TreeGrafter"/>
</dbReference>
<dbReference type="STRING" id="1121105.GCA_000421665_00393"/>
<keyword evidence="14 16" id="KW-0472">Membrane</keyword>
<dbReference type="PROSITE" id="PS00154">
    <property type="entry name" value="ATPASE_E1_E2"/>
    <property type="match status" value="1"/>
</dbReference>
<dbReference type="PRINTS" id="PR00119">
    <property type="entry name" value="CATATPASE"/>
</dbReference>
<name>A0A3D4S7G9_9ENTE</name>
<keyword evidence="12" id="KW-0186">Copper</keyword>
<evidence type="ECO:0000256" key="11">
    <source>
        <dbReference type="ARBA" id="ARBA00022989"/>
    </source>
</evidence>
<dbReference type="RefSeq" id="WP_022795688.1">
    <property type="nucleotide sequence ID" value="NZ_JBQEAI010000027.1"/>
</dbReference>
<dbReference type="Pfam" id="PF00403">
    <property type="entry name" value="HMA"/>
    <property type="match status" value="1"/>
</dbReference>
<dbReference type="GO" id="GO:0005886">
    <property type="term" value="C:plasma membrane"/>
    <property type="evidence" value="ECO:0007669"/>
    <property type="project" value="UniProtKB-SubCell"/>
</dbReference>
<dbReference type="PRINTS" id="PR00943">
    <property type="entry name" value="CUATPASE"/>
</dbReference>
<dbReference type="PROSITE" id="PS50846">
    <property type="entry name" value="HMA_2"/>
    <property type="match status" value="1"/>
</dbReference>
<evidence type="ECO:0000313" key="19">
    <source>
        <dbReference type="Proteomes" id="UP000262195"/>
    </source>
</evidence>
<organism evidence="18 19">
    <name type="scientific">Bavariicoccus seileri</name>
    <dbReference type="NCBI Taxonomy" id="549685"/>
    <lineage>
        <taxon>Bacteria</taxon>
        <taxon>Bacillati</taxon>
        <taxon>Bacillota</taxon>
        <taxon>Bacilli</taxon>
        <taxon>Lactobacillales</taxon>
        <taxon>Enterococcaceae</taxon>
        <taxon>Bavariicoccus</taxon>
    </lineage>
</organism>
<feature type="transmembrane region" description="Helical" evidence="16">
    <location>
        <begin position="697"/>
        <end position="719"/>
    </location>
</feature>
<dbReference type="NCBIfam" id="TIGR01525">
    <property type="entry name" value="ATPase-IB_hvy"/>
    <property type="match status" value="1"/>
</dbReference>
<comment type="catalytic activity">
    <reaction evidence="15">
        <text>Cu(+)(in) + ATP + H2O = Cu(+)(out) + ADP + phosphate + H(+)</text>
        <dbReference type="Rhea" id="RHEA:25792"/>
        <dbReference type="ChEBI" id="CHEBI:15377"/>
        <dbReference type="ChEBI" id="CHEBI:15378"/>
        <dbReference type="ChEBI" id="CHEBI:30616"/>
        <dbReference type="ChEBI" id="CHEBI:43474"/>
        <dbReference type="ChEBI" id="CHEBI:49552"/>
        <dbReference type="ChEBI" id="CHEBI:456216"/>
        <dbReference type="EC" id="7.2.2.8"/>
    </reaction>
</comment>
<evidence type="ECO:0000256" key="12">
    <source>
        <dbReference type="ARBA" id="ARBA00023008"/>
    </source>
</evidence>
<evidence type="ECO:0000256" key="4">
    <source>
        <dbReference type="ARBA" id="ARBA00022448"/>
    </source>
</evidence>
<dbReference type="NCBIfam" id="TIGR01494">
    <property type="entry name" value="ATPase_P-type"/>
    <property type="match status" value="1"/>
</dbReference>
<evidence type="ECO:0000256" key="5">
    <source>
        <dbReference type="ARBA" id="ARBA00022692"/>
    </source>
</evidence>
<evidence type="ECO:0000256" key="3">
    <source>
        <dbReference type="ARBA" id="ARBA00012517"/>
    </source>
</evidence>
<dbReference type="GO" id="GO:0005524">
    <property type="term" value="F:ATP binding"/>
    <property type="evidence" value="ECO:0007669"/>
    <property type="project" value="UniProtKB-UniRule"/>
</dbReference>
<dbReference type="Pfam" id="PF00702">
    <property type="entry name" value="Hydrolase"/>
    <property type="match status" value="1"/>
</dbReference>
<keyword evidence="8" id="KW-0187">Copper transport</keyword>
<dbReference type="InterPro" id="IPR023214">
    <property type="entry name" value="HAD_sf"/>
</dbReference>
<dbReference type="CDD" id="cd02094">
    <property type="entry name" value="P-type_ATPase_Cu-like"/>
    <property type="match status" value="1"/>
</dbReference>
<dbReference type="PANTHER" id="PTHR43520">
    <property type="entry name" value="ATP7, ISOFORM B"/>
    <property type="match status" value="1"/>
</dbReference>
<dbReference type="GO" id="GO:0140581">
    <property type="term" value="F:P-type monovalent copper transporter activity"/>
    <property type="evidence" value="ECO:0007669"/>
    <property type="project" value="UniProtKB-EC"/>
</dbReference>
<dbReference type="CDD" id="cd00371">
    <property type="entry name" value="HMA"/>
    <property type="match status" value="1"/>
</dbReference>
<protein>
    <recommendedName>
        <fullName evidence="3">P-type Cu(+) transporter</fullName>
        <ecNumber evidence="3">7.2.2.8</ecNumber>
    </recommendedName>
</protein>
<evidence type="ECO:0000256" key="7">
    <source>
        <dbReference type="ARBA" id="ARBA00022741"/>
    </source>
</evidence>
<evidence type="ECO:0000256" key="16">
    <source>
        <dbReference type="RuleBase" id="RU362081"/>
    </source>
</evidence>
<evidence type="ECO:0000256" key="13">
    <source>
        <dbReference type="ARBA" id="ARBA00023065"/>
    </source>
</evidence>
<accession>A0A3D4S7G9</accession>
<keyword evidence="10" id="KW-1278">Translocase</keyword>
<dbReference type="Gene3D" id="3.30.70.100">
    <property type="match status" value="1"/>
</dbReference>
<dbReference type="SUPFAM" id="SSF81665">
    <property type="entry name" value="Calcium ATPase, transmembrane domain M"/>
    <property type="match status" value="1"/>
</dbReference>
<feature type="domain" description="HMA" evidence="17">
    <location>
        <begin position="2"/>
        <end position="72"/>
    </location>
</feature>
<dbReference type="FunFam" id="3.40.50.1000:FF:000144">
    <property type="entry name" value="copper-transporting ATPase 1 isoform X2"/>
    <property type="match status" value="1"/>
</dbReference>
<keyword evidence="6 16" id="KW-0479">Metal-binding</keyword>
<dbReference type="PANTHER" id="PTHR43520:SF8">
    <property type="entry name" value="P-TYPE CU(+) TRANSPORTER"/>
    <property type="match status" value="1"/>
</dbReference>
<dbReference type="Gene3D" id="3.40.50.1000">
    <property type="entry name" value="HAD superfamily/HAD-like"/>
    <property type="match status" value="1"/>
</dbReference>
<evidence type="ECO:0000256" key="6">
    <source>
        <dbReference type="ARBA" id="ARBA00022723"/>
    </source>
</evidence>
<feature type="transmembrane region" description="Helical" evidence="16">
    <location>
        <begin position="171"/>
        <end position="190"/>
    </location>
</feature>
<keyword evidence="13" id="KW-0406">Ion transport</keyword>
<comment type="subcellular location">
    <subcellularLocation>
        <location evidence="1">Cell membrane</location>
        <topology evidence="1">Multi-pass membrane protein</topology>
    </subcellularLocation>
</comment>
<evidence type="ECO:0000313" key="18">
    <source>
        <dbReference type="EMBL" id="HCS93901.1"/>
    </source>
</evidence>
<dbReference type="SUPFAM" id="SSF81653">
    <property type="entry name" value="Calcium ATPase, transduction domain A"/>
    <property type="match status" value="1"/>
</dbReference>
<evidence type="ECO:0000256" key="9">
    <source>
        <dbReference type="ARBA" id="ARBA00022840"/>
    </source>
</evidence>
<dbReference type="EC" id="7.2.2.8" evidence="3"/>
<evidence type="ECO:0000256" key="1">
    <source>
        <dbReference type="ARBA" id="ARBA00004651"/>
    </source>
</evidence>
<dbReference type="SFLD" id="SFLDF00027">
    <property type="entry name" value="p-type_atpase"/>
    <property type="match status" value="1"/>
</dbReference>
<comment type="caution">
    <text evidence="18">The sequence shown here is derived from an EMBL/GenBank/DDBJ whole genome shotgun (WGS) entry which is preliminary data.</text>
</comment>
<dbReference type="InterPro" id="IPR017969">
    <property type="entry name" value="Heavy-metal-associated_CS"/>
</dbReference>
<feature type="transmembrane region" description="Helical" evidence="16">
    <location>
        <begin position="132"/>
        <end position="150"/>
    </location>
</feature>
<dbReference type="GO" id="GO:0043682">
    <property type="term" value="F:P-type divalent copper transporter activity"/>
    <property type="evidence" value="ECO:0007669"/>
    <property type="project" value="TreeGrafter"/>
</dbReference>
<gene>
    <name evidence="18" type="ORF">DIW15_04245</name>
</gene>
<feature type="transmembrane region" description="Helical" evidence="16">
    <location>
        <begin position="357"/>
        <end position="376"/>
    </location>
</feature>